<feature type="transmembrane region" description="Helical" evidence="1">
    <location>
        <begin position="12"/>
        <end position="35"/>
    </location>
</feature>
<reference evidence="2" key="1">
    <citation type="submission" date="2015-07" db="EMBL/GenBank/DDBJ databases">
        <title>MeaNS - Measles Nucleotide Surveillance Program.</title>
        <authorList>
            <person name="Tran T."/>
            <person name="Druce J."/>
        </authorList>
    </citation>
    <scope>NUCLEOTIDE SEQUENCE</scope>
    <source>
        <strain evidence="2">UCB-OBI-ISO-001</strain>
        <tissue evidence="2">Gonad</tissue>
    </source>
</reference>
<keyword evidence="1" id="KW-0472">Membrane</keyword>
<organism evidence="2">
    <name type="scientific">Octopus bimaculoides</name>
    <name type="common">California two-spotted octopus</name>
    <dbReference type="NCBI Taxonomy" id="37653"/>
    <lineage>
        <taxon>Eukaryota</taxon>
        <taxon>Metazoa</taxon>
        <taxon>Spiralia</taxon>
        <taxon>Lophotrochozoa</taxon>
        <taxon>Mollusca</taxon>
        <taxon>Cephalopoda</taxon>
        <taxon>Coleoidea</taxon>
        <taxon>Octopodiformes</taxon>
        <taxon>Octopoda</taxon>
        <taxon>Incirrata</taxon>
        <taxon>Octopodidae</taxon>
        <taxon>Octopus</taxon>
    </lineage>
</organism>
<name>A0A0L8H754_OCTBM</name>
<proteinExistence type="predicted"/>
<accession>A0A0L8H754</accession>
<evidence type="ECO:0000256" key="1">
    <source>
        <dbReference type="SAM" id="Phobius"/>
    </source>
</evidence>
<dbReference type="AlphaFoldDB" id="A0A0L8H754"/>
<dbReference type="EMBL" id="KQ418970">
    <property type="protein sequence ID" value="KOF85111.1"/>
    <property type="molecule type" value="Genomic_DNA"/>
</dbReference>
<gene>
    <name evidence="2" type="ORF">OCBIM_22020831mg</name>
</gene>
<keyword evidence="1" id="KW-0812">Transmembrane</keyword>
<evidence type="ECO:0000313" key="2">
    <source>
        <dbReference type="EMBL" id="KOF85111.1"/>
    </source>
</evidence>
<sequence length="72" mass="8352">MPKFGYSTAVPLFFLKSICVVAFDALTCVFVYFSWVSSTLSNQLSSWFFQSCGCLLHWYTSFFHTLFIQLKL</sequence>
<keyword evidence="1" id="KW-1133">Transmembrane helix</keyword>
<feature type="transmembrane region" description="Helical" evidence="1">
    <location>
        <begin position="47"/>
        <end position="68"/>
    </location>
</feature>
<protein>
    <submittedName>
        <fullName evidence="2">Uncharacterized protein</fullName>
    </submittedName>
</protein>